<accession>A0A6J5QGB3</accession>
<evidence type="ECO:0000313" key="1">
    <source>
        <dbReference type="EMBL" id="CAB4180541.1"/>
    </source>
</evidence>
<dbReference type="EMBL" id="LR796986">
    <property type="protein sequence ID" value="CAB4180541.1"/>
    <property type="molecule type" value="Genomic_DNA"/>
</dbReference>
<proteinExistence type="predicted"/>
<organism evidence="1">
    <name type="scientific">uncultured Caudovirales phage</name>
    <dbReference type="NCBI Taxonomy" id="2100421"/>
    <lineage>
        <taxon>Viruses</taxon>
        <taxon>Duplodnaviria</taxon>
        <taxon>Heunggongvirae</taxon>
        <taxon>Uroviricota</taxon>
        <taxon>Caudoviricetes</taxon>
        <taxon>Peduoviridae</taxon>
        <taxon>Maltschvirus</taxon>
        <taxon>Maltschvirus maltsch</taxon>
    </lineage>
</organism>
<sequence>MTQEELYEAMGRAINREIVGGSVDRSEINKNRKSILQSFDHYIPDFQTYSGHVDSRAVLVYFKDGEEIARYENSVKTYTPRFKELCHELVNEMLEGKIK</sequence>
<protein>
    <submittedName>
        <fullName evidence="1">Uncharacterized protein</fullName>
    </submittedName>
</protein>
<reference evidence="1" key="1">
    <citation type="submission" date="2020-05" db="EMBL/GenBank/DDBJ databases">
        <authorList>
            <person name="Chiriac C."/>
            <person name="Salcher M."/>
            <person name="Ghai R."/>
            <person name="Kavagutti S V."/>
        </authorList>
    </citation>
    <scope>NUCLEOTIDE SEQUENCE</scope>
</reference>
<gene>
    <name evidence="1" type="ORF">UFOVP1049_50</name>
</gene>
<name>A0A6J5QGB3_9CAUD</name>